<dbReference type="PANTHER" id="PTHR13556">
    <property type="entry name" value="TRANSCRIPTIONAL ADAPTER 3-RELATED"/>
    <property type="match status" value="1"/>
</dbReference>
<feature type="compositionally biased region" description="Polar residues" evidence="6">
    <location>
        <begin position="317"/>
        <end position="327"/>
    </location>
</feature>
<feature type="region of interest" description="Disordered" evidence="6">
    <location>
        <begin position="589"/>
        <end position="616"/>
    </location>
</feature>
<keyword evidence="8" id="KW-1185">Reference proteome</keyword>
<dbReference type="PANTHER" id="PTHR13556:SF2">
    <property type="entry name" value="TRANSCRIPTIONAL ADAPTER 3"/>
    <property type="match status" value="1"/>
</dbReference>
<dbReference type="OrthoDB" id="1232at2759"/>
<comment type="caution">
    <text evidence="7">The sequence shown here is derived from an EMBL/GenBank/DDBJ whole genome shotgun (WGS) entry which is preliminary data.</text>
</comment>
<evidence type="ECO:0000256" key="1">
    <source>
        <dbReference type="ARBA" id="ARBA00004123"/>
    </source>
</evidence>
<comment type="subcellular location">
    <subcellularLocation>
        <location evidence="1">Nucleus</location>
    </subcellularLocation>
</comment>
<accession>A0A1D2MP28</accession>
<evidence type="ECO:0000256" key="4">
    <source>
        <dbReference type="ARBA" id="ARBA00023163"/>
    </source>
</evidence>
<dbReference type="AlphaFoldDB" id="A0A1D2MP28"/>
<dbReference type="GO" id="GO:0006357">
    <property type="term" value="P:regulation of transcription by RNA polymerase II"/>
    <property type="evidence" value="ECO:0007669"/>
    <property type="project" value="TreeGrafter"/>
</dbReference>
<gene>
    <name evidence="7" type="ORF">Ocin01_12060</name>
</gene>
<feature type="compositionally biased region" description="Pro residues" evidence="6">
    <location>
        <begin position="270"/>
        <end position="280"/>
    </location>
</feature>
<evidence type="ECO:0000256" key="3">
    <source>
        <dbReference type="ARBA" id="ARBA00023015"/>
    </source>
</evidence>
<dbReference type="STRING" id="48709.A0A1D2MP28"/>
<keyword evidence="5" id="KW-0539">Nucleus</keyword>
<protein>
    <submittedName>
        <fullName evidence="7">Transcriptional adapter 3-B</fullName>
    </submittedName>
</protein>
<feature type="compositionally biased region" description="Low complexity" evidence="6">
    <location>
        <begin position="30"/>
        <end position="47"/>
    </location>
</feature>
<feature type="region of interest" description="Disordered" evidence="6">
    <location>
        <begin position="263"/>
        <end position="328"/>
    </location>
</feature>
<keyword evidence="3" id="KW-0805">Transcription regulation</keyword>
<evidence type="ECO:0000256" key="5">
    <source>
        <dbReference type="ARBA" id="ARBA00023242"/>
    </source>
</evidence>
<dbReference type="GO" id="GO:0005634">
    <property type="term" value="C:nucleus"/>
    <property type="evidence" value="ECO:0007669"/>
    <property type="project" value="UniProtKB-SubCell"/>
</dbReference>
<name>A0A1D2MP28_ORCCI</name>
<dbReference type="GO" id="GO:0000124">
    <property type="term" value="C:SAGA complex"/>
    <property type="evidence" value="ECO:0007669"/>
    <property type="project" value="TreeGrafter"/>
</dbReference>
<feature type="compositionally biased region" description="Low complexity" evidence="6">
    <location>
        <begin position="589"/>
        <end position="602"/>
    </location>
</feature>
<dbReference type="EMBL" id="LJIJ01000782">
    <property type="protein sequence ID" value="ODM94611.1"/>
    <property type="molecule type" value="Genomic_DNA"/>
</dbReference>
<keyword evidence="4" id="KW-0804">Transcription</keyword>
<evidence type="ECO:0000256" key="6">
    <source>
        <dbReference type="SAM" id="MobiDB-lite"/>
    </source>
</evidence>
<proteinExistence type="inferred from homology"/>
<evidence type="ECO:0000256" key="2">
    <source>
        <dbReference type="ARBA" id="ARBA00005330"/>
    </source>
</evidence>
<organism evidence="7 8">
    <name type="scientific">Orchesella cincta</name>
    <name type="common">Springtail</name>
    <name type="synonym">Podura cincta</name>
    <dbReference type="NCBI Taxonomy" id="48709"/>
    <lineage>
        <taxon>Eukaryota</taxon>
        <taxon>Metazoa</taxon>
        <taxon>Ecdysozoa</taxon>
        <taxon>Arthropoda</taxon>
        <taxon>Hexapoda</taxon>
        <taxon>Collembola</taxon>
        <taxon>Entomobryomorpha</taxon>
        <taxon>Entomobryoidea</taxon>
        <taxon>Orchesellidae</taxon>
        <taxon>Orchesellinae</taxon>
        <taxon>Orchesella</taxon>
    </lineage>
</organism>
<sequence>MKSKPPNKKTKVEVTALGPPGTPETQKSVTPSLSPAGSTSSTTSSLLSIGPPYSIVRPVVDLASALSNVGTSTGSSTNKASNTKAKAGGGAAALTNNAEKGSTVVVAAAVGTPAASTVPSYPIFTHFNLADFPKINACIQGSKGGIPAVASNPPSSVGVEGGGGAAAVAAANKPIDSLTMEDIDTLQAELETLWSSVAARIRVLHKEQGLVQSTPITTTHHSLALEHFDPQHQEKIAAVATIIDHGTRTSVSAAAKLVMASQLPASNSPVPSPAPTPVPTPSTKRSTTTKGERLPKKKLKGEAGKSKKGGDKPPARATQNRSHSVSSDLGDGLIKHFEAPNQFWDCVDSYCKELQKDDMEKLAGIIEDQEKVTKNFLDIPPLGKHFRDNEETSKLRNKEYRVNNARDYVGPLTQRLVAALVEERVSMHHNNCHLNSPKEDASLATSQDGFFVSRPGLVRALGLDGGANTPPLENRIRECLVDQGLLLPDDANDPILLNPDDEVLAEIKRSQSVYKKLHQYNSEKLLALHTLGSKELDRNTQKRELEKADKDVLEAYKTVASCRLKKKPLTKKEKDAANKALEARKKVLGKLGSSGSTTNGNGVAAGSSAVPVDPSGLLRVQV</sequence>
<feature type="region of interest" description="Disordered" evidence="6">
    <location>
        <begin position="1"/>
        <end position="47"/>
    </location>
</feature>
<comment type="similarity">
    <text evidence="2">Belongs to the NGG1 family.</text>
</comment>
<feature type="compositionally biased region" description="Basic and acidic residues" evidence="6">
    <location>
        <begin position="290"/>
        <end position="314"/>
    </location>
</feature>
<dbReference type="Proteomes" id="UP000094527">
    <property type="component" value="Unassembled WGS sequence"/>
</dbReference>
<evidence type="ECO:0000313" key="7">
    <source>
        <dbReference type="EMBL" id="ODM94611.1"/>
    </source>
</evidence>
<dbReference type="OMA" id="KMGHFGG"/>
<dbReference type="GO" id="GO:0003713">
    <property type="term" value="F:transcription coactivator activity"/>
    <property type="evidence" value="ECO:0007669"/>
    <property type="project" value="TreeGrafter"/>
</dbReference>
<dbReference type="Pfam" id="PF10198">
    <property type="entry name" value="Ada3"/>
    <property type="match status" value="1"/>
</dbReference>
<reference evidence="7 8" key="1">
    <citation type="journal article" date="2016" name="Genome Biol. Evol.">
        <title>Gene Family Evolution Reflects Adaptation to Soil Environmental Stressors in the Genome of the Collembolan Orchesella cincta.</title>
        <authorList>
            <person name="Faddeeva-Vakhrusheva A."/>
            <person name="Derks M.F."/>
            <person name="Anvar S.Y."/>
            <person name="Agamennone V."/>
            <person name="Suring W."/>
            <person name="Smit S."/>
            <person name="van Straalen N.M."/>
            <person name="Roelofs D."/>
        </authorList>
    </citation>
    <scope>NUCLEOTIDE SEQUENCE [LARGE SCALE GENOMIC DNA]</scope>
    <source>
        <tissue evidence="7">Mixed pool</tissue>
    </source>
</reference>
<evidence type="ECO:0000313" key="8">
    <source>
        <dbReference type="Proteomes" id="UP000094527"/>
    </source>
</evidence>
<dbReference type="InterPro" id="IPR019340">
    <property type="entry name" value="Histone_AcTrfase_su3"/>
</dbReference>